<evidence type="ECO:0000256" key="1">
    <source>
        <dbReference type="SAM" id="Phobius"/>
    </source>
</evidence>
<feature type="transmembrane region" description="Helical" evidence="1">
    <location>
        <begin position="89"/>
        <end position="110"/>
    </location>
</feature>
<proteinExistence type="predicted"/>
<reference evidence="2 3" key="1">
    <citation type="submission" date="2021-09" db="EMBL/GenBank/DDBJ databases">
        <title>Lysobacter sp. 13A isolated from the river sediment.</title>
        <authorList>
            <person name="Liu H."/>
            <person name="Li S."/>
            <person name="Mao S."/>
        </authorList>
    </citation>
    <scope>NUCLEOTIDE SEQUENCE [LARGE SCALE GENOMIC DNA]</scope>
    <source>
        <strain evidence="2 3">13A</strain>
    </source>
</reference>
<feature type="transmembrane region" description="Helical" evidence="1">
    <location>
        <begin position="64"/>
        <end position="83"/>
    </location>
</feature>
<protein>
    <submittedName>
        <fullName evidence="2">DUF2069 domain-containing protein</fullName>
    </submittedName>
</protein>
<dbReference type="InterPro" id="IPR018643">
    <property type="entry name" value="DUF2069_membrane"/>
</dbReference>
<comment type="caution">
    <text evidence="2">The sequence shown here is derived from an EMBL/GenBank/DDBJ whole genome shotgun (WGS) entry which is preliminary data.</text>
</comment>
<evidence type="ECO:0000313" key="2">
    <source>
        <dbReference type="EMBL" id="MBZ4038625.1"/>
    </source>
</evidence>
<name>A0ABS7T430_9GAMM</name>
<gene>
    <name evidence="2" type="ORF">K6753_03610</name>
</gene>
<keyword evidence="1" id="KW-1133">Transmembrane helix</keyword>
<evidence type="ECO:0000313" key="3">
    <source>
        <dbReference type="Proteomes" id="UP001430954"/>
    </source>
</evidence>
<dbReference type="RefSeq" id="WP_223674798.1">
    <property type="nucleotide sequence ID" value="NZ_JAINZW010000001.1"/>
</dbReference>
<dbReference type="Proteomes" id="UP001430954">
    <property type="component" value="Unassembled WGS sequence"/>
</dbReference>
<keyword evidence="3" id="KW-1185">Reference proteome</keyword>
<keyword evidence="1" id="KW-0472">Membrane</keyword>
<sequence>MTGVAVTPYRGSRLTLVASLVALAALYVAWFALHDASTTVLAFTAAPPALLAIATALRLRTAGFWAAVLALAWFCHGVMTAWSSADERVLAMLETALAVVIVFAASWPGLHARFGRRGS</sequence>
<keyword evidence="1" id="KW-0812">Transmembrane</keyword>
<organism evidence="2 3">
    <name type="scientific">Novilysobacter selenitireducens</name>
    <dbReference type="NCBI Taxonomy" id="2872639"/>
    <lineage>
        <taxon>Bacteria</taxon>
        <taxon>Pseudomonadati</taxon>
        <taxon>Pseudomonadota</taxon>
        <taxon>Gammaproteobacteria</taxon>
        <taxon>Lysobacterales</taxon>
        <taxon>Lysobacteraceae</taxon>
        <taxon>Novilysobacter</taxon>
    </lineage>
</organism>
<dbReference type="Pfam" id="PF09842">
    <property type="entry name" value="DUF2069"/>
    <property type="match status" value="1"/>
</dbReference>
<accession>A0ABS7T430</accession>
<feature type="transmembrane region" description="Helical" evidence="1">
    <location>
        <begin position="12"/>
        <end position="33"/>
    </location>
</feature>
<dbReference type="EMBL" id="JAINZW010000001">
    <property type="protein sequence ID" value="MBZ4038625.1"/>
    <property type="molecule type" value="Genomic_DNA"/>
</dbReference>
<feature type="transmembrane region" description="Helical" evidence="1">
    <location>
        <begin position="39"/>
        <end position="57"/>
    </location>
</feature>